<protein>
    <recommendedName>
        <fullName evidence="4">Inner membrane protein ylaC</fullName>
    </recommendedName>
</protein>
<dbReference type="RefSeq" id="WP_200522416.1">
    <property type="nucleotide sequence ID" value="NZ_JAEHNZ010000002.1"/>
</dbReference>
<evidence type="ECO:0008006" key="4">
    <source>
        <dbReference type="Google" id="ProtNLM"/>
    </source>
</evidence>
<keyword evidence="3" id="KW-1185">Reference proteome</keyword>
<gene>
    <name evidence="2" type="ORF">JDW22_06715</name>
</gene>
<evidence type="ECO:0000256" key="1">
    <source>
        <dbReference type="SAM" id="Phobius"/>
    </source>
</evidence>
<comment type="caution">
    <text evidence="2">The sequence shown here is derived from an EMBL/GenBank/DDBJ whole genome shotgun (WGS) entry which is preliminary data.</text>
</comment>
<accession>A0ABS1BSR3</accession>
<name>A0ABS1BSR3_9NEIS</name>
<organism evidence="2 3">
    <name type="scientific">Kingella bonacorsii</name>
    <dbReference type="NCBI Taxonomy" id="2796361"/>
    <lineage>
        <taxon>Bacteria</taxon>
        <taxon>Pseudomonadati</taxon>
        <taxon>Pseudomonadota</taxon>
        <taxon>Betaproteobacteria</taxon>
        <taxon>Neisseriales</taxon>
        <taxon>Neisseriaceae</taxon>
        <taxon>Kingella</taxon>
    </lineage>
</organism>
<evidence type="ECO:0000313" key="2">
    <source>
        <dbReference type="EMBL" id="MBK0396277.1"/>
    </source>
</evidence>
<keyword evidence="1" id="KW-0472">Membrane</keyword>
<dbReference type="Proteomes" id="UP000614058">
    <property type="component" value="Unassembled WGS sequence"/>
</dbReference>
<proteinExistence type="predicted"/>
<evidence type="ECO:0000313" key="3">
    <source>
        <dbReference type="Proteomes" id="UP000614058"/>
    </source>
</evidence>
<sequence length="178" mass="20430">MQNHSTPDTPFAEVLHAAQAGEMEISWQKTAPVTESERNAARQLKRTFGYTLPVPVLLTAVVCYLVPHLFFDGGKLFLPTIIVFALYNIITPLSTLWLMKRYNRFLDLPTGVSQPATYYLRFKEIRNVPKGLSVHRSITVRLNYSKLTPHDWQTVLPQAEQNEVHRLSQIIIQRLNSQ</sequence>
<keyword evidence="1" id="KW-1133">Transmembrane helix</keyword>
<reference evidence="2 3" key="1">
    <citation type="journal article" date="2021" name="Pathogens">
        <title>Isolation and Characterization of Kingella bonacorsii sp. nov., A Novel Kingella Species Detected in a Stable Periodontitis Subject.</title>
        <authorList>
            <person name="Antezack A."/>
            <person name="Boxberger M."/>
            <person name="Rolland C."/>
            <person name="Monnet-Corti V."/>
            <person name="La Scola B."/>
        </authorList>
    </citation>
    <scope>NUCLEOTIDE SEQUENCE [LARGE SCALE GENOMIC DNA]</scope>
    <source>
        <strain evidence="2 3">Marseille-Q4569</strain>
    </source>
</reference>
<dbReference type="EMBL" id="JAEHNZ010000002">
    <property type="protein sequence ID" value="MBK0396277.1"/>
    <property type="molecule type" value="Genomic_DNA"/>
</dbReference>
<feature type="transmembrane region" description="Helical" evidence="1">
    <location>
        <begin position="76"/>
        <end position="98"/>
    </location>
</feature>
<feature type="transmembrane region" description="Helical" evidence="1">
    <location>
        <begin position="48"/>
        <end position="70"/>
    </location>
</feature>
<keyword evidence="1" id="KW-0812">Transmembrane</keyword>